<evidence type="ECO:0000256" key="1">
    <source>
        <dbReference type="SAM" id="Phobius"/>
    </source>
</evidence>
<dbReference type="GO" id="GO:0046872">
    <property type="term" value="F:metal ion binding"/>
    <property type="evidence" value="ECO:0007669"/>
    <property type="project" value="InterPro"/>
</dbReference>
<dbReference type="InterPro" id="IPR036163">
    <property type="entry name" value="HMA_dom_sf"/>
</dbReference>
<dbReference type="InterPro" id="IPR031100">
    <property type="entry name" value="LOG_fam"/>
</dbReference>
<accession>A0A0M0K3Z4</accession>
<organism evidence="2 3">
    <name type="scientific">Chrysochromulina tobinii</name>
    <dbReference type="NCBI Taxonomy" id="1460289"/>
    <lineage>
        <taxon>Eukaryota</taxon>
        <taxon>Haptista</taxon>
        <taxon>Haptophyta</taxon>
        <taxon>Prymnesiophyceae</taxon>
        <taxon>Prymnesiales</taxon>
        <taxon>Chrysochromulinaceae</taxon>
        <taxon>Chrysochromulina</taxon>
    </lineage>
</organism>
<dbReference type="EMBL" id="JWZX01001545">
    <property type="protein sequence ID" value="KOO33332.1"/>
    <property type="molecule type" value="Genomic_DNA"/>
</dbReference>
<evidence type="ECO:0000313" key="3">
    <source>
        <dbReference type="Proteomes" id="UP000037460"/>
    </source>
</evidence>
<dbReference type="Proteomes" id="UP000037460">
    <property type="component" value="Unassembled WGS sequence"/>
</dbReference>
<dbReference type="SUPFAM" id="SSF55008">
    <property type="entry name" value="HMA, heavy metal-associated domain"/>
    <property type="match status" value="1"/>
</dbReference>
<dbReference type="PANTHER" id="PTHR31223">
    <property type="entry name" value="LOG FAMILY PROTEIN YJL055W"/>
    <property type="match status" value="1"/>
</dbReference>
<proteinExistence type="predicted"/>
<reference evidence="3" key="1">
    <citation type="journal article" date="2015" name="PLoS Genet.">
        <title>Genome Sequence and Transcriptome Analyses of Chrysochromulina tobin: Metabolic Tools for Enhanced Algal Fitness in the Prominent Order Prymnesiales (Haptophyceae).</title>
        <authorList>
            <person name="Hovde B.T."/>
            <person name="Deodato C.R."/>
            <person name="Hunsperger H.M."/>
            <person name="Ryken S.A."/>
            <person name="Yost W."/>
            <person name="Jha R.K."/>
            <person name="Patterson J."/>
            <person name="Monnat R.J. Jr."/>
            <person name="Barlow S.B."/>
            <person name="Starkenburg S.R."/>
            <person name="Cattolico R.A."/>
        </authorList>
    </citation>
    <scope>NUCLEOTIDE SEQUENCE</scope>
    <source>
        <strain evidence="3">CCMP291</strain>
    </source>
</reference>
<dbReference type="OrthoDB" id="414463at2759"/>
<keyword evidence="1" id="KW-1133">Transmembrane helix</keyword>
<gene>
    <name evidence="2" type="ORF">Ctob_013775</name>
</gene>
<dbReference type="PANTHER" id="PTHR31223:SF70">
    <property type="entry name" value="LOG FAMILY PROTEIN YJL055W"/>
    <property type="match status" value="1"/>
</dbReference>
<keyword evidence="3" id="KW-1185">Reference proteome</keyword>
<keyword evidence="1" id="KW-0472">Membrane</keyword>
<dbReference type="GO" id="GO:0009691">
    <property type="term" value="P:cytokinin biosynthetic process"/>
    <property type="evidence" value="ECO:0007669"/>
    <property type="project" value="TreeGrafter"/>
</dbReference>
<dbReference type="GO" id="GO:0005829">
    <property type="term" value="C:cytosol"/>
    <property type="evidence" value="ECO:0007669"/>
    <property type="project" value="TreeGrafter"/>
</dbReference>
<dbReference type="SUPFAM" id="SSF102405">
    <property type="entry name" value="MCP/YpsA-like"/>
    <property type="match status" value="1"/>
</dbReference>
<comment type="caution">
    <text evidence="2">The sequence shown here is derived from an EMBL/GenBank/DDBJ whole genome shotgun (WGS) entry which is preliminary data.</text>
</comment>
<dbReference type="AlphaFoldDB" id="A0A0M0K3Z4"/>
<keyword evidence="1" id="KW-0812">Transmembrane</keyword>
<protein>
    <submittedName>
        <fullName evidence="2">Tigr00730 family protein</fullName>
    </submittedName>
</protein>
<sequence>MDAGDAIRVTVFASAAGTTDVALVEAASDLGTRLARAGMITVFGGGNAGCMGALSGAALAAGGYVHGITHQKFITHTKTGIDLEQASSQGIRLDIVTGNDLSERKLRLIDAGHCLVCLPGGTGTFDELWMAIGMVATHFRKLPIVVINVDGYYDGTIAQLERAERDGLLRQPAREYVTFVGTPAEAVDFCLASVEACHTLSVEGLDDEPRRRAVTATLEALPSVLSSKMDVASGTVLVSGLVRVPSFLKALGDAGVRAQWQGSRPLVPAKSEPPPRFAPNFVRGVVVGIGLSVSAVVSALAVLALVAGRKARV</sequence>
<dbReference type="Pfam" id="PF03641">
    <property type="entry name" value="Lysine_decarbox"/>
    <property type="match status" value="1"/>
</dbReference>
<dbReference type="Gene3D" id="3.40.50.450">
    <property type="match status" value="1"/>
</dbReference>
<feature type="transmembrane region" description="Helical" evidence="1">
    <location>
        <begin position="281"/>
        <end position="307"/>
    </location>
</feature>
<evidence type="ECO:0000313" key="2">
    <source>
        <dbReference type="EMBL" id="KOO33332.1"/>
    </source>
</evidence>
<name>A0A0M0K3Z4_9EUKA</name>
<dbReference type="GO" id="GO:0016799">
    <property type="term" value="F:hydrolase activity, hydrolyzing N-glycosyl compounds"/>
    <property type="evidence" value="ECO:0007669"/>
    <property type="project" value="TreeGrafter"/>
</dbReference>